<evidence type="ECO:0000256" key="2">
    <source>
        <dbReference type="SAM" id="SignalP"/>
    </source>
</evidence>
<name>A0A538SLL1_UNCEI</name>
<evidence type="ECO:0000313" key="4">
    <source>
        <dbReference type="Proteomes" id="UP000320184"/>
    </source>
</evidence>
<reference evidence="3 4" key="1">
    <citation type="journal article" date="2019" name="Nat. Microbiol.">
        <title>Mediterranean grassland soil C-N compound turnover is dependent on rainfall and depth, and is mediated by genomically divergent microorganisms.</title>
        <authorList>
            <person name="Diamond S."/>
            <person name="Andeer P.F."/>
            <person name="Li Z."/>
            <person name="Crits-Christoph A."/>
            <person name="Burstein D."/>
            <person name="Anantharaman K."/>
            <person name="Lane K.R."/>
            <person name="Thomas B.C."/>
            <person name="Pan C."/>
            <person name="Northen T.R."/>
            <person name="Banfield J.F."/>
        </authorList>
    </citation>
    <scope>NUCLEOTIDE SEQUENCE [LARGE SCALE GENOMIC DNA]</scope>
    <source>
        <strain evidence="3">WS_3</strain>
    </source>
</reference>
<dbReference type="Proteomes" id="UP000320184">
    <property type="component" value="Unassembled WGS sequence"/>
</dbReference>
<gene>
    <name evidence="3" type="ORF">E6K73_03265</name>
</gene>
<evidence type="ECO:0000256" key="1">
    <source>
        <dbReference type="SAM" id="MobiDB-lite"/>
    </source>
</evidence>
<accession>A0A538SLL1</accession>
<feature type="chain" id="PRO_5021950962" description="Twin-arginine translocation signal domain-containing protein" evidence="2">
    <location>
        <begin position="35"/>
        <end position="124"/>
    </location>
</feature>
<protein>
    <recommendedName>
        <fullName evidence="5">Twin-arginine translocation signal domain-containing protein</fullName>
    </recommendedName>
</protein>
<dbReference type="PROSITE" id="PS51318">
    <property type="entry name" value="TAT"/>
    <property type="match status" value="1"/>
</dbReference>
<dbReference type="EMBL" id="VBOT01000038">
    <property type="protein sequence ID" value="TMQ52264.1"/>
    <property type="molecule type" value="Genomic_DNA"/>
</dbReference>
<evidence type="ECO:0000313" key="3">
    <source>
        <dbReference type="EMBL" id="TMQ52264.1"/>
    </source>
</evidence>
<proteinExistence type="predicted"/>
<feature type="signal peptide" evidence="2">
    <location>
        <begin position="1"/>
        <end position="34"/>
    </location>
</feature>
<feature type="region of interest" description="Disordered" evidence="1">
    <location>
        <begin position="36"/>
        <end position="67"/>
    </location>
</feature>
<dbReference type="AlphaFoldDB" id="A0A538SLL1"/>
<dbReference type="InterPro" id="IPR006311">
    <property type="entry name" value="TAT_signal"/>
</dbReference>
<comment type="caution">
    <text evidence="3">The sequence shown here is derived from an EMBL/GenBank/DDBJ whole genome shotgun (WGS) entry which is preliminary data.</text>
</comment>
<evidence type="ECO:0008006" key="5">
    <source>
        <dbReference type="Google" id="ProtNLM"/>
    </source>
</evidence>
<sequence>MPDDRETRLSERRRFLKLLGLVGMSSALSPPVLAFAQVPPGSGRPGAPEPAASDSAGAQGTKPPEISDEARTLAQVVAKRYGAHLTPEQLEAVTREIDNRVTGGKKLREAKLANHDEPDFTFQA</sequence>
<keyword evidence="2" id="KW-0732">Signal</keyword>
<organism evidence="3 4">
    <name type="scientific">Eiseniibacteriota bacterium</name>
    <dbReference type="NCBI Taxonomy" id="2212470"/>
    <lineage>
        <taxon>Bacteria</taxon>
        <taxon>Candidatus Eiseniibacteriota</taxon>
    </lineage>
</organism>